<reference evidence="1 2" key="1">
    <citation type="journal article" date="2016" name="Front. Microbiol.">
        <title>Fuerstia marisgermanicae gen. nov., sp. nov., an Unusual Member of the Phylum Planctomycetes from the German Wadden Sea.</title>
        <authorList>
            <person name="Kohn T."/>
            <person name="Heuer A."/>
            <person name="Jogler M."/>
            <person name="Vollmers J."/>
            <person name="Boedeker C."/>
            <person name="Bunk B."/>
            <person name="Rast P."/>
            <person name="Borchert D."/>
            <person name="Glockner I."/>
            <person name="Freese H.M."/>
            <person name="Klenk H.P."/>
            <person name="Overmann J."/>
            <person name="Kaster A.K."/>
            <person name="Rohde M."/>
            <person name="Wiegand S."/>
            <person name="Jogler C."/>
        </authorList>
    </citation>
    <scope>NUCLEOTIDE SEQUENCE [LARGE SCALE GENOMIC DNA]</scope>
    <source>
        <strain evidence="1 2">NH11</strain>
    </source>
</reference>
<name>A0A1P8WRR0_9PLAN</name>
<dbReference type="EMBL" id="CP017641">
    <property type="protein sequence ID" value="APZ96718.1"/>
    <property type="molecule type" value="Genomic_DNA"/>
</dbReference>
<keyword evidence="2" id="KW-1185">Reference proteome</keyword>
<protein>
    <submittedName>
        <fullName evidence="1">Uncharacterized protein</fullName>
    </submittedName>
</protein>
<evidence type="ECO:0000313" key="1">
    <source>
        <dbReference type="EMBL" id="APZ96718.1"/>
    </source>
</evidence>
<organism evidence="1 2">
    <name type="scientific">Fuerstiella marisgermanici</name>
    <dbReference type="NCBI Taxonomy" id="1891926"/>
    <lineage>
        <taxon>Bacteria</taxon>
        <taxon>Pseudomonadati</taxon>
        <taxon>Planctomycetota</taxon>
        <taxon>Planctomycetia</taxon>
        <taxon>Planctomycetales</taxon>
        <taxon>Planctomycetaceae</taxon>
        <taxon>Fuerstiella</taxon>
    </lineage>
</organism>
<proteinExistence type="predicted"/>
<dbReference type="AlphaFoldDB" id="A0A1P8WRR0"/>
<gene>
    <name evidence="1" type="ORF">Fuma_06391</name>
</gene>
<accession>A0A1P8WRR0</accession>
<dbReference type="Proteomes" id="UP000187735">
    <property type="component" value="Chromosome"/>
</dbReference>
<sequence>MPDHSSHRDFSLRGAICVSARRRATSTQLLPERRTMEPRRKAGPRPPAWLRWLSNDAARGIVADEFHAPIGCHFYQNPDNDEWEVSIFVSATEIVGGPLDGKNVPLQVQLDIVHVMNLFDETPTVHWQSDAVAEDDELAQHLSFEGTARGHRIWLRILKEPPEGMGPGRLLHAGSGEVETLW</sequence>
<dbReference type="KEGG" id="fmr:Fuma_06391"/>
<evidence type="ECO:0000313" key="2">
    <source>
        <dbReference type="Proteomes" id="UP000187735"/>
    </source>
</evidence>